<dbReference type="AlphaFoldDB" id="D7FMN2"/>
<feature type="region of interest" description="Disordered" evidence="1">
    <location>
        <begin position="1"/>
        <end position="38"/>
    </location>
</feature>
<gene>
    <name evidence="2" type="ORF">Esi_0017_0147</name>
</gene>
<dbReference type="InParanoid" id="D7FMN2"/>
<sequence>MAFVGTQDRVGTCQNIPRDPTPQTAADKRLRPPREGYGVSSLSCVAVHHLHSSN</sequence>
<reference evidence="2 3" key="1">
    <citation type="journal article" date="2010" name="Nature">
        <title>The Ectocarpus genome and the independent evolution of multicellularity in brown algae.</title>
        <authorList>
            <person name="Cock J.M."/>
            <person name="Sterck L."/>
            <person name="Rouze P."/>
            <person name="Scornet D."/>
            <person name="Allen A.E."/>
            <person name="Amoutzias G."/>
            <person name="Anthouard V."/>
            <person name="Artiguenave F."/>
            <person name="Aury J.M."/>
            <person name="Badger J.H."/>
            <person name="Beszteri B."/>
            <person name="Billiau K."/>
            <person name="Bonnet E."/>
            <person name="Bothwell J.H."/>
            <person name="Bowler C."/>
            <person name="Boyen C."/>
            <person name="Brownlee C."/>
            <person name="Carrano C.J."/>
            <person name="Charrier B."/>
            <person name="Cho G.Y."/>
            <person name="Coelho S.M."/>
            <person name="Collen J."/>
            <person name="Corre E."/>
            <person name="Da Silva C."/>
            <person name="Delage L."/>
            <person name="Delaroque N."/>
            <person name="Dittami S.M."/>
            <person name="Doulbeau S."/>
            <person name="Elias M."/>
            <person name="Farnham G."/>
            <person name="Gachon C.M."/>
            <person name="Gschloessl B."/>
            <person name="Heesch S."/>
            <person name="Jabbari K."/>
            <person name="Jubin C."/>
            <person name="Kawai H."/>
            <person name="Kimura K."/>
            <person name="Kloareg B."/>
            <person name="Kupper F.C."/>
            <person name="Lang D."/>
            <person name="Le Bail A."/>
            <person name="Leblanc C."/>
            <person name="Lerouge P."/>
            <person name="Lohr M."/>
            <person name="Lopez P.J."/>
            <person name="Martens C."/>
            <person name="Maumus F."/>
            <person name="Michel G."/>
            <person name="Miranda-Saavedra D."/>
            <person name="Morales J."/>
            <person name="Moreau H."/>
            <person name="Motomura T."/>
            <person name="Nagasato C."/>
            <person name="Napoli C.A."/>
            <person name="Nelson D.R."/>
            <person name="Nyvall-Collen P."/>
            <person name="Peters A.F."/>
            <person name="Pommier C."/>
            <person name="Potin P."/>
            <person name="Poulain J."/>
            <person name="Quesneville H."/>
            <person name="Read B."/>
            <person name="Rensing S.A."/>
            <person name="Ritter A."/>
            <person name="Rousvoal S."/>
            <person name="Samanta M."/>
            <person name="Samson G."/>
            <person name="Schroeder D.C."/>
            <person name="Segurens B."/>
            <person name="Strittmatter M."/>
            <person name="Tonon T."/>
            <person name="Tregear J.W."/>
            <person name="Valentin K."/>
            <person name="von Dassow P."/>
            <person name="Yamagishi T."/>
            <person name="Van de Peer Y."/>
            <person name="Wincker P."/>
        </authorList>
    </citation>
    <scope>NUCLEOTIDE SEQUENCE [LARGE SCALE GENOMIC DNA]</scope>
    <source>
        <strain evidence="3">Ec32 / CCAP1310/4</strain>
    </source>
</reference>
<dbReference type="EMBL" id="FN648214">
    <property type="protein sequence ID" value="CBJ25929.1"/>
    <property type="molecule type" value="Genomic_DNA"/>
</dbReference>
<name>D7FMN2_ECTSI</name>
<proteinExistence type="predicted"/>
<accession>D7FMN2</accession>
<evidence type="ECO:0000313" key="2">
    <source>
        <dbReference type="EMBL" id="CBJ25929.1"/>
    </source>
</evidence>
<evidence type="ECO:0000313" key="3">
    <source>
        <dbReference type="Proteomes" id="UP000002630"/>
    </source>
</evidence>
<dbReference type="Proteomes" id="UP000002630">
    <property type="component" value="Linkage Group LG24"/>
</dbReference>
<protein>
    <submittedName>
        <fullName evidence="2">Uncharacterized protein</fullName>
    </submittedName>
</protein>
<evidence type="ECO:0000256" key="1">
    <source>
        <dbReference type="SAM" id="MobiDB-lite"/>
    </source>
</evidence>
<organism evidence="2 3">
    <name type="scientific">Ectocarpus siliculosus</name>
    <name type="common">Brown alga</name>
    <name type="synonym">Conferva siliculosa</name>
    <dbReference type="NCBI Taxonomy" id="2880"/>
    <lineage>
        <taxon>Eukaryota</taxon>
        <taxon>Sar</taxon>
        <taxon>Stramenopiles</taxon>
        <taxon>Ochrophyta</taxon>
        <taxon>PX clade</taxon>
        <taxon>Phaeophyceae</taxon>
        <taxon>Ectocarpales</taxon>
        <taxon>Ectocarpaceae</taxon>
        <taxon>Ectocarpus</taxon>
    </lineage>
</organism>
<keyword evidence="3" id="KW-1185">Reference proteome</keyword>
<dbReference type="EMBL" id="FN649749">
    <property type="protein sequence ID" value="CBJ25929.1"/>
    <property type="molecule type" value="Genomic_DNA"/>
</dbReference>